<keyword evidence="1" id="KW-0812">Transmembrane</keyword>
<sequence>MNKNTIKALLVSILVSFLGLYICSFFSSIINPSRDNSYLSMIICILLYISGIITFFGCLILYNIKNKKS</sequence>
<keyword evidence="1" id="KW-1133">Transmembrane helix</keyword>
<evidence type="ECO:0000256" key="1">
    <source>
        <dbReference type="SAM" id="Phobius"/>
    </source>
</evidence>
<comment type="caution">
    <text evidence="2">The sequence shown here is derived from an EMBL/GenBank/DDBJ whole genome shotgun (WGS) entry which is preliminary data.</text>
</comment>
<evidence type="ECO:0000313" key="2">
    <source>
        <dbReference type="EMBL" id="MDQ0480671.1"/>
    </source>
</evidence>
<keyword evidence="1" id="KW-0472">Membrane</keyword>
<organism evidence="2 3">
    <name type="scientific">Hathewaya limosa</name>
    <name type="common">Clostridium limosum</name>
    <dbReference type="NCBI Taxonomy" id="1536"/>
    <lineage>
        <taxon>Bacteria</taxon>
        <taxon>Bacillati</taxon>
        <taxon>Bacillota</taxon>
        <taxon>Clostridia</taxon>
        <taxon>Eubacteriales</taxon>
        <taxon>Clostridiaceae</taxon>
        <taxon>Hathewaya</taxon>
    </lineage>
</organism>
<dbReference type="Proteomes" id="UP001224418">
    <property type="component" value="Unassembled WGS sequence"/>
</dbReference>
<accession>A0ABU0JWP0</accession>
<name>A0ABU0JWP0_HATLI</name>
<protein>
    <submittedName>
        <fullName evidence="2">Threonine/homoserine/homoserine lactone efflux protein</fullName>
    </submittedName>
</protein>
<reference evidence="2 3" key="1">
    <citation type="submission" date="2023-07" db="EMBL/GenBank/DDBJ databases">
        <title>Genomic Encyclopedia of Type Strains, Phase IV (KMG-IV): sequencing the most valuable type-strain genomes for metagenomic binning, comparative biology and taxonomic classification.</title>
        <authorList>
            <person name="Goeker M."/>
        </authorList>
    </citation>
    <scope>NUCLEOTIDE SEQUENCE [LARGE SCALE GENOMIC DNA]</scope>
    <source>
        <strain evidence="2 3">DSM 1400</strain>
    </source>
</reference>
<evidence type="ECO:0000313" key="3">
    <source>
        <dbReference type="Proteomes" id="UP001224418"/>
    </source>
</evidence>
<gene>
    <name evidence="2" type="ORF">QOZ93_002421</name>
</gene>
<proteinExistence type="predicted"/>
<feature type="transmembrane region" description="Helical" evidence="1">
    <location>
        <begin position="37"/>
        <end position="62"/>
    </location>
</feature>
<keyword evidence="3" id="KW-1185">Reference proteome</keyword>
<feature type="transmembrane region" description="Helical" evidence="1">
    <location>
        <begin position="9"/>
        <end position="31"/>
    </location>
</feature>
<dbReference type="EMBL" id="JAUSWN010000025">
    <property type="protein sequence ID" value="MDQ0480671.1"/>
    <property type="molecule type" value="Genomic_DNA"/>
</dbReference>